<dbReference type="KEGG" id="tng:GSTEN00013323G001"/>
<feature type="region of interest" description="Disordered" evidence="1">
    <location>
        <begin position="36"/>
        <end position="76"/>
    </location>
</feature>
<sequence length="209" mass="22540">MTPLAQDRAQTFALQDEEAVLIHMWRDKGHVSVLPSSSFCSSKSKAAEKNSPEVDGSNELKSIGCNRKTDPSRYSPTRVLTQHASLVSRAAVQARQGGSTFVPPPVSGVDSASRRDGGPFPETKDREPGGGGEGDPQTNAFTSAGIRPWALKVRAGLNRAAPLKIQQQQHLSFTRMPRIGAGVCRREREKKRGGCSPLMLFASCFSGCF</sequence>
<reference evidence="2" key="2">
    <citation type="submission" date="2004-02" db="EMBL/GenBank/DDBJ databases">
        <authorList>
            <consortium name="Genoscope"/>
            <consortium name="Whitehead Institute Centre for Genome Research"/>
        </authorList>
    </citation>
    <scope>NUCLEOTIDE SEQUENCE</scope>
</reference>
<organism evidence="2">
    <name type="scientific">Tetraodon nigroviridis</name>
    <name type="common">Spotted green pufferfish</name>
    <name type="synonym">Chelonodon nigroviridis</name>
    <dbReference type="NCBI Taxonomy" id="99883"/>
    <lineage>
        <taxon>Eukaryota</taxon>
        <taxon>Metazoa</taxon>
        <taxon>Chordata</taxon>
        <taxon>Craniata</taxon>
        <taxon>Vertebrata</taxon>
        <taxon>Euteleostomi</taxon>
        <taxon>Actinopterygii</taxon>
        <taxon>Neopterygii</taxon>
        <taxon>Teleostei</taxon>
        <taxon>Neoteleostei</taxon>
        <taxon>Acanthomorphata</taxon>
        <taxon>Eupercaria</taxon>
        <taxon>Tetraodontiformes</taxon>
        <taxon>Tetradontoidea</taxon>
        <taxon>Tetraodontidae</taxon>
        <taxon>Tetraodon</taxon>
    </lineage>
</organism>
<dbReference type="EMBL" id="CAAE01014351">
    <property type="protein sequence ID" value="CAF96326.1"/>
    <property type="molecule type" value="Genomic_DNA"/>
</dbReference>
<feature type="region of interest" description="Disordered" evidence="1">
    <location>
        <begin position="90"/>
        <end position="141"/>
    </location>
</feature>
<evidence type="ECO:0000313" key="2">
    <source>
        <dbReference type="EMBL" id="CAF96326.1"/>
    </source>
</evidence>
<comment type="caution">
    <text evidence="2">The sequence shown here is derived from an EMBL/GenBank/DDBJ whole genome shotgun (WGS) entry which is preliminary data.</text>
</comment>
<reference evidence="2" key="1">
    <citation type="journal article" date="2004" name="Nature">
        <title>Genome duplication in the teleost fish Tetraodon nigroviridis reveals the early vertebrate proto-karyotype.</title>
        <authorList>
            <person name="Jaillon O."/>
            <person name="Aury J.-M."/>
            <person name="Brunet F."/>
            <person name="Petit J.-L."/>
            <person name="Stange-Thomann N."/>
            <person name="Mauceli E."/>
            <person name="Bouneau L."/>
            <person name="Fischer C."/>
            <person name="Ozouf-Costaz C."/>
            <person name="Bernot A."/>
            <person name="Nicaud S."/>
            <person name="Jaffe D."/>
            <person name="Fisher S."/>
            <person name="Lutfalla G."/>
            <person name="Dossat C."/>
            <person name="Segurens B."/>
            <person name="Dasilva C."/>
            <person name="Salanoubat M."/>
            <person name="Levy M."/>
            <person name="Boudet N."/>
            <person name="Castellano S."/>
            <person name="Anthouard V."/>
            <person name="Jubin C."/>
            <person name="Castelli V."/>
            <person name="Katinka M."/>
            <person name="Vacherie B."/>
            <person name="Biemont C."/>
            <person name="Skalli Z."/>
            <person name="Cattolico L."/>
            <person name="Poulain J."/>
            <person name="De Berardinis V."/>
            <person name="Cruaud C."/>
            <person name="Duprat S."/>
            <person name="Brottier P."/>
            <person name="Coutanceau J.-P."/>
            <person name="Gouzy J."/>
            <person name="Parra G."/>
            <person name="Lardier G."/>
            <person name="Chapple C."/>
            <person name="McKernan K.J."/>
            <person name="McEwan P."/>
            <person name="Bosak S."/>
            <person name="Kellis M."/>
            <person name="Volff J.-N."/>
            <person name="Guigo R."/>
            <person name="Zody M.C."/>
            <person name="Mesirov J."/>
            <person name="Lindblad-Toh K."/>
            <person name="Birren B."/>
            <person name="Nusbaum C."/>
            <person name="Kahn D."/>
            <person name="Robinson-Rechavi M."/>
            <person name="Laudet V."/>
            <person name="Schachter V."/>
            <person name="Quetier F."/>
            <person name="Saurin W."/>
            <person name="Scarpelli C."/>
            <person name="Wincker P."/>
            <person name="Lander E.S."/>
            <person name="Weissenbach J."/>
            <person name="Roest Crollius H."/>
        </authorList>
    </citation>
    <scope>NUCLEOTIDE SEQUENCE [LARGE SCALE GENOMIC DNA]</scope>
</reference>
<proteinExistence type="predicted"/>
<gene>
    <name evidence="2" type="ORF">GSTENG00013323001</name>
</gene>
<protein>
    <submittedName>
        <fullName evidence="2">(spotted green pufferfish) hypothetical protein</fullName>
    </submittedName>
</protein>
<dbReference type="AlphaFoldDB" id="Q4SSQ6"/>
<name>Q4SSQ6_TETNG</name>
<evidence type="ECO:0000256" key="1">
    <source>
        <dbReference type="SAM" id="MobiDB-lite"/>
    </source>
</evidence>
<feature type="compositionally biased region" description="Basic and acidic residues" evidence="1">
    <location>
        <begin position="112"/>
        <end position="128"/>
    </location>
</feature>
<accession>Q4SSQ6</accession>